<dbReference type="AlphaFoldDB" id="A0A0E9R5Q7"/>
<protein>
    <submittedName>
        <fullName evidence="1">Uncharacterized protein</fullName>
    </submittedName>
</protein>
<name>A0A0E9R5Q7_ANGAN</name>
<organism evidence="1">
    <name type="scientific">Anguilla anguilla</name>
    <name type="common">European freshwater eel</name>
    <name type="synonym">Muraena anguilla</name>
    <dbReference type="NCBI Taxonomy" id="7936"/>
    <lineage>
        <taxon>Eukaryota</taxon>
        <taxon>Metazoa</taxon>
        <taxon>Chordata</taxon>
        <taxon>Craniata</taxon>
        <taxon>Vertebrata</taxon>
        <taxon>Euteleostomi</taxon>
        <taxon>Actinopterygii</taxon>
        <taxon>Neopterygii</taxon>
        <taxon>Teleostei</taxon>
        <taxon>Anguilliformes</taxon>
        <taxon>Anguillidae</taxon>
        <taxon>Anguilla</taxon>
    </lineage>
</organism>
<evidence type="ECO:0000313" key="1">
    <source>
        <dbReference type="EMBL" id="JAH24112.1"/>
    </source>
</evidence>
<accession>A0A0E9R5Q7</accession>
<reference evidence="1" key="1">
    <citation type="submission" date="2014-11" db="EMBL/GenBank/DDBJ databases">
        <authorList>
            <person name="Amaro Gonzalez C."/>
        </authorList>
    </citation>
    <scope>NUCLEOTIDE SEQUENCE</scope>
</reference>
<proteinExistence type="predicted"/>
<sequence>MKSLIAKSPPTFLATD</sequence>
<dbReference type="EMBL" id="GBXM01084465">
    <property type="protein sequence ID" value="JAH24112.1"/>
    <property type="molecule type" value="Transcribed_RNA"/>
</dbReference>
<reference evidence="1" key="2">
    <citation type="journal article" date="2015" name="Fish Shellfish Immunol.">
        <title>Early steps in the European eel (Anguilla anguilla)-Vibrio vulnificus interaction in the gills: Role of the RtxA13 toxin.</title>
        <authorList>
            <person name="Callol A."/>
            <person name="Pajuelo D."/>
            <person name="Ebbesson L."/>
            <person name="Teles M."/>
            <person name="MacKenzie S."/>
            <person name="Amaro C."/>
        </authorList>
    </citation>
    <scope>NUCLEOTIDE SEQUENCE</scope>
</reference>